<dbReference type="Gene3D" id="2.30.130.10">
    <property type="entry name" value="PUA domain"/>
    <property type="match status" value="1"/>
</dbReference>
<dbReference type="InterPro" id="IPR015947">
    <property type="entry name" value="PUA-like_sf"/>
</dbReference>
<evidence type="ECO:0000256" key="10">
    <source>
        <dbReference type="ARBA" id="ARBA00081789"/>
    </source>
</evidence>
<feature type="domain" description="Dyskerin-like" evidence="16">
    <location>
        <begin position="490"/>
        <end position="548"/>
    </location>
</feature>
<dbReference type="InterPro" id="IPR004802">
    <property type="entry name" value="tRNA_PsdUridine_synth_B_fam"/>
</dbReference>
<protein>
    <recommendedName>
        <fullName evidence="5">H/ACA ribonucleoprotein complex subunit CBF5</fullName>
    </recommendedName>
    <alternativeName>
        <fullName evidence="9">Centromere-binding factor 5</fullName>
    </alternativeName>
    <alternativeName>
        <fullName evidence="8">H/ACA ribonucleoprotein complex subunit cbf5</fullName>
    </alternativeName>
    <alternativeName>
        <fullName evidence="11">H/ACA snoRNP protein CBF5</fullName>
    </alternativeName>
    <alternativeName>
        <fullName evidence="10">Small nucleolar RNP protein CBF5</fullName>
    </alternativeName>
</protein>
<dbReference type="InterPro" id="IPR012960">
    <property type="entry name" value="Dyskerin-like"/>
</dbReference>
<dbReference type="NCBIfam" id="TIGR00425">
    <property type="entry name" value="CBF5"/>
    <property type="match status" value="1"/>
</dbReference>
<dbReference type="CDD" id="cd02572">
    <property type="entry name" value="PseudoU_synth_hDyskerin"/>
    <property type="match status" value="1"/>
</dbReference>
<evidence type="ECO:0000256" key="12">
    <source>
        <dbReference type="SAM" id="MobiDB-lite"/>
    </source>
</evidence>
<dbReference type="GO" id="GO:0031120">
    <property type="term" value="P:snRNA pseudouridine synthesis"/>
    <property type="evidence" value="ECO:0007669"/>
    <property type="project" value="TreeGrafter"/>
</dbReference>
<dbReference type="InterPro" id="IPR004521">
    <property type="entry name" value="Uncharacterised_CHP00451"/>
</dbReference>
<dbReference type="InterPro" id="IPR032819">
    <property type="entry name" value="TruB_C"/>
</dbReference>
<dbReference type="GO" id="GO:1990481">
    <property type="term" value="P:mRNA pseudouridine synthesis"/>
    <property type="evidence" value="ECO:0007669"/>
    <property type="project" value="TreeGrafter"/>
</dbReference>
<comment type="function">
    <text evidence="7">Catalytic subunit of H/ACA small nucleolar ribonucleoprotein (H/ACA snoRNP) complex, which catalyzes pseudouridylation of rRNA. This involves the isomerization of uridine such that the ribose is subsequently attached to C5, instead of the normal N1. Pseudouridine ('psi') residues may serve to stabilize the conformation of rRNAs and play a central role in ribosomal RNA processing. The H/ACA snoRNP complex also mediates pseudouridylation of other types of RNAs. Catalyzes pseudouridylation at position 93 in U2 snRNA. Also catalyzes pseudouridylation of mRNAs; H/ACA-type snoRNAs probably guide pseudouridylation of mRNAs.</text>
</comment>
<evidence type="ECO:0000256" key="2">
    <source>
        <dbReference type="ARBA" id="ARBA00001832"/>
    </source>
</evidence>
<feature type="transmembrane region" description="Helical" evidence="13">
    <location>
        <begin position="220"/>
        <end position="241"/>
    </location>
</feature>
<gene>
    <name evidence="17" type="ORF">B0H64DRAFT_415570</name>
</gene>
<dbReference type="PROSITE" id="PS50890">
    <property type="entry name" value="PUA"/>
    <property type="match status" value="1"/>
</dbReference>
<evidence type="ECO:0000256" key="9">
    <source>
        <dbReference type="ARBA" id="ARBA00077661"/>
    </source>
</evidence>
<evidence type="ECO:0000256" key="3">
    <source>
        <dbReference type="ARBA" id="ARBA00001896"/>
    </source>
</evidence>
<reference evidence="17" key="1">
    <citation type="journal article" date="2023" name="Mol. Phylogenet. Evol.">
        <title>Genome-scale phylogeny and comparative genomics of the fungal order Sordariales.</title>
        <authorList>
            <person name="Hensen N."/>
            <person name="Bonometti L."/>
            <person name="Westerberg I."/>
            <person name="Brannstrom I.O."/>
            <person name="Guillou S."/>
            <person name="Cros-Aarteil S."/>
            <person name="Calhoun S."/>
            <person name="Haridas S."/>
            <person name="Kuo A."/>
            <person name="Mondo S."/>
            <person name="Pangilinan J."/>
            <person name="Riley R."/>
            <person name="LaButti K."/>
            <person name="Andreopoulos B."/>
            <person name="Lipzen A."/>
            <person name="Chen C."/>
            <person name="Yan M."/>
            <person name="Daum C."/>
            <person name="Ng V."/>
            <person name="Clum A."/>
            <person name="Steindorff A."/>
            <person name="Ohm R.A."/>
            <person name="Martin F."/>
            <person name="Silar P."/>
            <person name="Natvig D.O."/>
            <person name="Lalanne C."/>
            <person name="Gautier V."/>
            <person name="Ament-Velasquez S.L."/>
            <person name="Kruys A."/>
            <person name="Hutchinson M.I."/>
            <person name="Powell A.J."/>
            <person name="Barry K."/>
            <person name="Miller A.N."/>
            <person name="Grigoriev I.V."/>
            <person name="Debuchy R."/>
            <person name="Gladieux P."/>
            <person name="Hiltunen Thoren M."/>
            <person name="Johannesson H."/>
        </authorList>
    </citation>
    <scope>NUCLEOTIDE SEQUENCE</scope>
    <source>
        <strain evidence="17">CBS 168.71</strain>
    </source>
</reference>
<dbReference type="GO" id="GO:0031118">
    <property type="term" value="P:rRNA pseudouridine synthesis"/>
    <property type="evidence" value="ECO:0007669"/>
    <property type="project" value="TreeGrafter"/>
</dbReference>
<comment type="caution">
    <text evidence="17">The sequence shown here is derived from an EMBL/GenBank/DDBJ whole genome shotgun (WGS) entry which is preliminary data.</text>
</comment>
<dbReference type="GeneID" id="87842055"/>
<dbReference type="FunFam" id="3.30.2350.10:FF:000001">
    <property type="entry name" value="H/ACA ribonucleoprotein complex subunit CBF5"/>
    <property type="match status" value="1"/>
</dbReference>
<dbReference type="RefSeq" id="XP_062662707.1">
    <property type="nucleotide sequence ID" value="XM_062805107.1"/>
</dbReference>
<keyword evidence="13" id="KW-0472">Membrane</keyword>
<dbReference type="CDD" id="cd21148">
    <property type="entry name" value="PUA_Cbf5"/>
    <property type="match status" value="1"/>
</dbReference>
<dbReference type="Pfam" id="PF01509">
    <property type="entry name" value="TruB_N"/>
    <property type="match status" value="1"/>
</dbReference>
<dbReference type="GO" id="GO:0009982">
    <property type="term" value="F:pseudouridine synthase activity"/>
    <property type="evidence" value="ECO:0007669"/>
    <property type="project" value="InterPro"/>
</dbReference>
<dbReference type="InterPro" id="IPR020103">
    <property type="entry name" value="PsdUridine_synth_cat_dom_sf"/>
</dbReference>
<evidence type="ECO:0000259" key="16">
    <source>
        <dbReference type="SMART" id="SM01136"/>
    </source>
</evidence>
<feature type="chain" id="PRO_5042169157" description="H/ACA ribonucleoprotein complex subunit CBF5" evidence="14">
    <location>
        <begin position="22"/>
        <end position="942"/>
    </location>
</feature>
<evidence type="ECO:0000259" key="15">
    <source>
        <dbReference type="SMART" id="SM00359"/>
    </source>
</evidence>
<dbReference type="SUPFAM" id="SSF55120">
    <property type="entry name" value="Pseudouridine synthase"/>
    <property type="match status" value="1"/>
</dbReference>
<dbReference type="GO" id="GO:0031429">
    <property type="term" value="C:box H/ACA snoRNP complex"/>
    <property type="evidence" value="ECO:0007669"/>
    <property type="project" value="TreeGrafter"/>
</dbReference>
<evidence type="ECO:0000256" key="14">
    <source>
        <dbReference type="SAM" id="SignalP"/>
    </source>
</evidence>
<keyword evidence="18" id="KW-1185">Reference proteome</keyword>
<dbReference type="GO" id="GO:0000495">
    <property type="term" value="P:box H/ACA sno(s)RNA 3'-end processing"/>
    <property type="evidence" value="ECO:0007669"/>
    <property type="project" value="TreeGrafter"/>
</dbReference>
<dbReference type="PANTHER" id="PTHR23127:SF0">
    <property type="entry name" value="H_ACA RIBONUCLEOPROTEIN COMPLEX SUBUNIT DKC1"/>
    <property type="match status" value="1"/>
</dbReference>
<proteinExistence type="inferred from homology"/>
<dbReference type="NCBIfam" id="TIGR00451">
    <property type="entry name" value="unchar_dom_2"/>
    <property type="match status" value="1"/>
</dbReference>
<dbReference type="SMART" id="SM01136">
    <property type="entry name" value="DKCLD"/>
    <property type="match status" value="1"/>
</dbReference>
<evidence type="ECO:0000256" key="11">
    <source>
        <dbReference type="ARBA" id="ARBA00082909"/>
    </source>
</evidence>
<evidence type="ECO:0000256" key="1">
    <source>
        <dbReference type="ARBA" id="ARBA00001166"/>
    </source>
</evidence>
<comment type="similarity">
    <text evidence="4">Belongs to the pseudouridine synthase TruB family.</text>
</comment>
<dbReference type="Pfam" id="PF16198">
    <property type="entry name" value="TruB_C_2"/>
    <property type="match status" value="1"/>
</dbReference>
<feature type="domain" description="PUA" evidence="15">
    <location>
        <begin position="741"/>
        <end position="815"/>
    </location>
</feature>
<dbReference type="AlphaFoldDB" id="A0AAE0LVL8"/>
<dbReference type="InterPro" id="IPR002501">
    <property type="entry name" value="PsdUridine_synth_N"/>
</dbReference>
<reference evidence="17" key="2">
    <citation type="submission" date="2023-06" db="EMBL/GenBank/DDBJ databases">
        <authorList>
            <consortium name="Lawrence Berkeley National Laboratory"/>
            <person name="Haridas S."/>
            <person name="Hensen N."/>
            <person name="Bonometti L."/>
            <person name="Westerberg I."/>
            <person name="Brannstrom I.O."/>
            <person name="Guillou S."/>
            <person name="Cros-Aarteil S."/>
            <person name="Calhoun S."/>
            <person name="Kuo A."/>
            <person name="Mondo S."/>
            <person name="Pangilinan J."/>
            <person name="Riley R."/>
            <person name="Labutti K."/>
            <person name="Andreopoulos B."/>
            <person name="Lipzen A."/>
            <person name="Chen C."/>
            <person name="Yanf M."/>
            <person name="Daum C."/>
            <person name="Ng V."/>
            <person name="Clum A."/>
            <person name="Steindorff A."/>
            <person name="Ohm R."/>
            <person name="Martin F."/>
            <person name="Silar P."/>
            <person name="Natvig D."/>
            <person name="Lalanne C."/>
            <person name="Gautier V."/>
            <person name="Ament-Velasquez S.L."/>
            <person name="Kruys A."/>
            <person name="Hutchinson M.I."/>
            <person name="Powell A.J."/>
            <person name="Barry K."/>
            <person name="Miller A.N."/>
            <person name="Grigoriev I.V."/>
            <person name="Debuchy R."/>
            <person name="Gladieux P."/>
            <person name="Thoren M.H."/>
            <person name="Johannesson H."/>
        </authorList>
    </citation>
    <scope>NUCLEOTIDE SEQUENCE</scope>
    <source>
        <strain evidence="17">CBS 168.71</strain>
    </source>
</reference>
<comment type="catalytic activity">
    <reaction evidence="1">
        <text>a uridine in mRNA = a pseudouridine in mRNA</text>
        <dbReference type="Rhea" id="RHEA:56644"/>
        <dbReference type="Rhea" id="RHEA-COMP:14658"/>
        <dbReference type="Rhea" id="RHEA-COMP:14659"/>
        <dbReference type="ChEBI" id="CHEBI:65314"/>
        <dbReference type="ChEBI" id="CHEBI:65315"/>
    </reaction>
</comment>
<organism evidence="17 18">
    <name type="scientific">Chaetomium fimeti</name>
    <dbReference type="NCBI Taxonomy" id="1854472"/>
    <lineage>
        <taxon>Eukaryota</taxon>
        <taxon>Fungi</taxon>
        <taxon>Dikarya</taxon>
        <taxon>Ascomycota</taxon>
        <taxon>Pezizomycotina</taxon>
        <taxon>Sordariomycetes</taxon>
        <taxon>Sordariomycetidae</taxon>
        <taxon>Sordariales</taxon>
        <taxon>Chaetomiaceae</taxon>
        <taxon>Chaetomium</taxon>
    </lineage>
</organism>
<dbReference type="InterPro" id="IPR002478">
    <property type="entry name" value="PUA"/>
</dbReference>
<evidence type="ECO:0000256" key="4">
    <source>
        <dbReference type="ARBA" id="ARBA00008999"/>
    </source>
</evidence>
<feature type="region of interest" description="Disordered" evidence="12">
    <location>
        <begin position="259"/>
        <end position="278"/>
    </location>
</feature>
<dbReference type="Pfam" id="PF01472">
    <property type="entry name" value="PUA"/>
    <property type="match status" value="1"/>
</dbReference>
<dbReference type="Pfam" id="PF08068">
    <property type="entry name" value="DKCLD"/>
    <property type="match status" value="1"/>
</dbReference>
<evidence type="ECO:0000313" key="17">
    <source>
        <dbReference type="EMBL" id="KAK3299193.1"/>
    </source>
</evidence>
<evidence type="ECO:0000256" key="6">
    <source>
        <dbReference type="ARBA" id="ARBA00023235"/>
    </source>
</evidence>
<comment type="catalytic activity">
    <reaction evidence="2">
        <text>uridine in snRNA = pseudouridine in snRNA</text>
        <dbReference type="Rhea" id="RHEA:51124"/>
        <dbReference type="Rhea" id="RHEA-COMP:12891"/>
        <dbReference type="Rhea" id="RHEA-COMP:12892"/>
        <dbReference type="ChEBI" id="CHEBI:65314"/>
        <dbReference type="ChEBI" id="CHEBI:65315"/>
    </reaction>
</comment>
<feature type="compositionally biased region" description="Basic and acidic residues" evidence="12">
    <location>
        <begin position="883"/>
        <end position="918"/>
    </location>
</feature>
<feature type="compositionally biased region" description="Basic residues" evidence="12">
    <location>
        <begin position="919"/>
        <end position="933"/>
    </location>
</feature>
<dbReference type="GO" id="GO:0003723">
    <property type="term" value="F:RNA binding"/>
    <property type="evidence" value="ECO:0007669"/>
    <property type="project" value="InterPro"/>
</dbReference>
<dbReference type="InterPro" id="IPR036974">
    <property type="entry name" value="PUA_sf"/>
</dbReference>
<evidence type="ECO:0000256" key="7">
    <source>
        <dbReference type="ARBA" id="ARBA00056777"/>
    </source>
</evidence>
<evidence type="ECO:0000313" key="18">
    <source>
        <dbReference type="Proteomes" id="UP001278766"/>
    </source>
</evidence>
<dbReference type="Proteomes" id="UP001278766">
    <property type="component" value="Unassembled WGS sequence"/>
</dbReference>
<keyword evidence="13" id="KW-1133">Transmembrane helix</keyword>
<evidence type="ECO:0000256" key="13">
    <source>
        <dbReference type="SAM" id="Phobius"/>
    </source>
</evidence>
<keyword evidence="13" id="KW-0812">Transmembrane</keyword>
<dbReference type="PANTHER" id="PTHR23127">
    <property type="entry name" value="CENTROMERE/MICROTUBULE BINDING PROTEIN CBF5"/>
    <property type="match status" value="1"/>
</dbReference>
<dbReference type="NCBIfam" id="NF003280">
    <property type="entry name" value="PRK04270.1"/>
    <property type="match status" value="1"/>
</dbReference>
<sequence>MPQSTARLLAAAAVSAPLAASLFVSPDSPCSKYCGNVQSSTATDEMACDAGTLRGTPTGVVWESCIDCLLTSTHVAGKQSDLQALLYNLRFSMGHCLFGGSTNPCVTSTACEPFKDAVIYQNMTTSVGPLDYCKRWEEDMVEHCSTCLVPLVQDDVDGLSQNNYMTILEAACEQKTKPGSTVSIDGDPFGFQPITIVAPEVTYVGVPSPDYGPVSLGARVGIAFGGLALILAIVGFCIVFNGKRKRRAFLRDLERRHGGQGWPHPKTRYGGGDGQDMFETPVSQQPLRGWENGSPVSAHTDATFPRYFSPYSSQYNSPVAGPDGSGPSNAQWPTIASHLPTQQQLDQIIQAQSPAHGSPPPAFTQWPTTSQEKMVMQMHTQPEKRQNEMAIGVALGGDETSLRSKASNLNLNGYPIESKGKGRDEAYEMHEVESPYATANGDAAGRQYEYPYRMPAEPQAPVLHHPGYGRHHGSRPGYMIKPQNMVPTLNTSDWPLLLKNYDKMLVRSGHFTPIPNGSSPYKRDIKSYVSSGVINLDKPSNPSSHEVVAWLKRMLRVEKTGHSGTLDPKVTGCLIVCIDRATRLVKAQQGAGKEYVAVVRFHDTIPGGEPAFAKALETLTGALFQRPPLISAVKRQLRIRTIHESKLIEFDNDRHLGVFWVSCEAGTYIRTLCVHLGLLLGVGAHMQELRRVRSGVMSEDNGSLVTLHDVLDAQWQYDNGGDESYLRKVIQPLETLLCTYKRLVVKDSAVNAVCYGAKLMLPGLLRYDAGIDAHEEVVLMTTKGEAIAIGIAQMSTVEMSTCDHGVVAKVKRCIMERDLYPRRWGLGPVAMEKKKLKADGKLDKFGRTNEATPAKWQQGYTDYGAADAAAAAANAAAAPEPASPEKKAESAPAAEEKADEDNKKRKKHDGETAEEKAERKRLKKEKKEKKEKKKGKEADDSD</sequence>
<keyword evidence="14" id="KW-0732">Signal</keyword>
<evidence type="ECO:0000256" key="8">
    <source>
        <dbReference type="ARBA" id="ARBA00072225"/>
    </source>
</evidence>
<dbReference type="SMART" id="SM00359">
    <property type="entry name" value="PUA"/>
    <property type="match status" value="1"/>
</dbReference>
<name>A0AAE0LVL8_9PEZI</name>
<dbReference type="SUPFAM" id="SSF88697">
    <property type="entry name" value="PUA domain-like"/>
    <property type="match status" value="1"/>
</dbReference>
<comment type="catalytic activity">
    <reaction evidence="3">
        <text>uridine in 5S rRNA = pseudouridine in 5S rRNA</text>
        <dbReference type="Rhea" id="RHEA:47036"/>
        <dbReference type="Rhea" id="RHEA-COMP:11730"/>
        <dbReference type="Rhea" id="RHEA-COMP:11731"/>
        <dbReference type="ChEBI" id="CHEBI:65314"/>
        <dbReference type="ChEBI" id="CHEBI:65315"/>
    </reaction>
</comment>
<feature type="signal peptide" evidence="14">
    <location>
        <begin position="1"/>
        <end position="21"/>
    </location>
</feature>
<dbReference type="EMBL" id="JAUEPN010000002">
    <property type="protein sequence ID" value="KAK3299193.1"/>
    <property type="molecule type" value="Genomic_DNA"/>
</dbReference>
<accession>A0AAE0LVL8</accession>
<keyword evidence="6" id="KW-0413">Isomerase</keyword>
<feature type="region of interest" description="Disordered" evidence="12">
    <location>
        <begin position="874"/>
        <end position="942"/>
    </location>
</feature>
<evidence type="ECO:0000256" key="5">
    <source>
        <dbReference type="ARBA" id="ARBA00019272"/>
    </source>
</evidence>
<dbReference type="Gene3D" id="3.30.2350.10">
    <property type="entry name" value="Pseudouridine synthase"/>
    <property type="match status" value="1"/>
</dbReference>